<dbReference type="PROSITE" id="PS51904">
    <property type="entry name" value="GLYCOSYL_HYDROL_F25_2"/>
    <property type="match status" value="1"/>
</dbReference>
<dbReference type="Pfam" id="PF01183">
    <property type="entry name" value="Glyco_hydro_25"/>
    <property type="match status" value="1"/>
</dbReference>
<dbReference type="CDD" id="cd00599">
    <property type="entry name" value="GH25_muramidase"/>
    <property type="match status" value="1"/>
</dbReference>
<dbReference type="EMBL" id="CAFBMA010000009">
    <property type="protein sequence ID" value="CAB4898750.1"/>
    <property type="molecule type" value="Genomic_DNA"/>
</dbReference>
<evidence type="ECO:0000256" key="1">
    <source>
        <dbReference type="ARBA" id="ARBA00010646"/>
    </source>
</evidence>
<name>A0A6J6QRA3_9ZZZZ</name>
<accession>A0A6J6QRA3</accession>
<evidence type="ECO:0000256" key="2">
    <source>
        <dbReference type="SAM" id="MobiDB-lite"/>
    </source>
</evidence>
<evidence type="ECO:0000313" key="7">
    <source>
        <dbReference type="EMBL" id="CAB4967629.1"/>
    </source>
</evidence>
<dbReference type="PANTHER" id="PTHR34135:SF2">
    <property type="entry name" value="LYSOZYME"/>
    <property type="match status" value="1"/>
</dbReference>
<dbReference type="InterPro" id="IPR002053">
    <property type="entry name" value="Glyco_hydro_25"/>
</dbReference>
<dbReference type="InterPro" id="IPR017853">
    <property type="entry name" value="GH"/>
</dbReference>
<dbReference type="EMBL" id="CAFBPT010000009">
    <property type="protein sequence ID" value="CAB5031836.1"/>
    <property type="molecule type" value="Genomic_DNA"/>
</dbReference>
<feature type="compositionally biased region" description="Pro residues" evidence="2">
    <location>
        <begin position="406"/>
        <end position="420"/>
    </location>
</feature>
<dbReference type="GO" id="GO:0016998">
    <property type="term" value="P:cell wall macromolecule catabolic process"/>
    <property type="evidence" value="ECO:0007669"/>
    <property type="project" value="InterPro"/>
</dbReference>
<protein>
    <submittedName>
        <fullName evidence="4">Unannotated protein</fullName>
    </submittedName>
</protein>
<dbReference type="EMBL" id="CAFBNU010000016">
    <property type="protein sequence ID" value="CAB4967629.1"/>
    <property type="molecule type" value="Genomic_DNA"/>
</dbReference>
<gene>
    <name evidence="3" type="ORF">UFOPK2343_00872</name>
    <name evidence="4" type="ORF">UFOPK2652_01003</name>
    <name evidence="5" type="ORF">UFOPK3128_01113</name>
    <name evidence="6" type="ORF">UFOPK3511_00912</name>
    <name evidence="7" type="ORF">UFOPK3880_01192</name>
    <name evidence="8" type="ORF">UFOPK4146_01071</name>
</gene>
<evidence type="ECO:0000313" key="6">
    <source>
        <dbReference type="EMBL" id="CAB4898750.1"/>
    </source>
</evidence>
<dbReference type="EMBL" id="CAEZXD010000022">
    <property type="protein sequence ID" value="CAB4677971.1"/>
    <property type="molecule type" value="Genomic_DNA"/>
</dbReference>
<sequence length="431" mass="46876">MKRLFLLITLCLCLSLVSTNVIAATPLQLVAAGPGNRIHGVDISKWQHPYDKPINFEKMAKVGVRFVMIKGSDSQAPSDLIAKKYLIADRTAAQAAGLYTGFYYFSYLPDTTVKAEIIADAKAQAQKVIWRLGEIGGYTEQDLPVALDLETNCVRKIASVCKKYASRSQVSLWAKTWLATVTEKTNRKPFIYSFPNFLQSAMSRSKELAQYPLWIAAYGKHPAEPANHPGMKSVGCYAHSWTKSDCTANYQIWQYTSCGKGSKYGVASSRIDLNVFGGSEENFYTLTKGVWQPDAVDLLPYNETTTATLISGASTLTTNDSASFVVDAVRPDGTPVVTGSVRFVAADSLVKAGVQDVIRSASGRWTLKISGLLAGTQVGFVEYFDESNTHASSVIPVMFEVTQGPIPTPKPSPTNKPAPKPVDACAGQIRN</sequence>
<organism evidence="4">
    <name type="scientific">freshwater metagenome</name>
    <dbReference type="NCBI Taxonomy" id="449393"/>
    <lineage>
        <taxon>unclassified sequences</taxon>
        <taxon>metagenomes</taxon>
        <taxon>ecological metagenomes</taxon>
    </lineage>
</organism>
<dbReference type="AlphaFoldDB" id="A0A6J6QRA3"/>
<dbReference type="Gene3D" id="3.20.20.80">
    <property type="entry name" value="Glycosidases"/>
    <property type="match status" value="1"/>
</dbReference>
<dbReference type="GO" id="GO:0016052">
    <property type="term" value="P:carbohydrate catabolic process"/>
    <property type="evidence" value="ECO:0007669"/>
    <property type="project" value="TreeGrafter"/>
</dbReference>
<dbReference type="EMBL" id="CAFAAZ010000011">
    <property type="protein sequence ID" value="CAB4825495.1"/>
    <property type="molecule type" value="Genomic_DNA"/>
</dbReference>
<evidence type="ECO:0000313" key="4">
    <source>
        <dbReference type="EMBL" id="CAB4714301.1"/>
    </source>
</evidence>
<dbReference type="GO" id="GO:0003796">
    <property type="term" value="F:lysozyme activity"/>
    <property type="evidence" value="ECO:0007669"/>
    <property type="project" value="InterPro"/>
</dbReference>
<evidence type="ECO:0000313" key="3">
    <source>
        <dbReference type="EMBL" id="CAB4677971.1"/>
    </source>
</evidence>
<comment type="similarity">
    <text evidence="1">Belongs to the glycosyl hydrolase 25 family.</text>
</comment>
<proteinExistence type="inferred from homology"/>
<dbReference type="GO" id="GO:0009253">
    <property type="term" value="P:peptidoglycan catabolic process"/>
    <property type="evidence" value="ECO:0007669"/>
    <property type="project" value="InterPro"/>
</dbReference>
<dbReference type="EMBL" id="CAEZYD010000015">
    <property type="protein sequence ID" value="CAB4714301.1"/>
    <property type="molecule type" value="Genomic_DNA"/>
</dbReference>
<dbReference type="SUPFAM" id="SSF51445">
    <property type="entry name" value="(Trans)glycosidases"/>
    <property type="match status" value="1"/>
</dbReference>
<evidence type="ECO:0000313" key="5">
    <source>
        <dbReference type="EMBL" id="CAB4825495.1"/>
    </source>
</evidence>
<evidence type="ECO:0000313" key="8">
    <source>
        <dbReference type="EMBL" id="CAB5031836.1"/>
    </source>
</evidence>
<dbReference type="PANTHER" id="PTHR34135">
    <property type="entry name" value="LYSOZYME"/>
    <property type="match status" value="1"/>
</dbReference>
<reference evidence="4" key="1">
    <citation type="submission" date="2020-05" db="EMBL/GenBank/DDBJ databases">
        <authorList>
            <person name="Chiriac C."/>
            <person name="Salcher M."/>
            <person name="Ghai R."/>
            <person name="Kavagutti S V."/>
        </authorList>
    </citation>
    <scope>NUCLEOTIDE SEQUENCE</scope>
</reference>
<feature type="region of interest" description="Disordered" evidence="2">
    <location>
        <begin position="405"/>
        <end position="431"/>
    </location>
</feature>